<dbReference type="AlphaFoldDB" id="A0A1J9RJ39"/>
<evidence type="ECO:0000256" key="1">
    <source>
        <dbReference type="SAM" id="MobiDB-lite"/>
    </source>
</evidence>
<dbReference type="OrthoDB" id="103819at2759"/>
<feature type="region of interest" description="Disordered" evidence="1">
    <location>
        <begin position="241"/>
        <end position="261"/>
    </location>
</feature>
<gene>
    <name evidence="2" type="ORF">ACJ73_00602</name>
</gene>
<dbReference type="VEuPathDB" id="FungiDB:ACJ73_00602"/>
<comment type="caution">
    <text evidence="2">The sequence shown here is derived from an EMBL/GenBank/DDBJ whole genome shotgun (WGS) entry which is preliminary data.</text>
</comment>
<evidence type="ECO:0000313" key="2">
    <source>
        <dbReference type="EMBL" id="OJD27996.1"/>
    </source>
</evidence>
<keyword evidence="3" id="KW-1185">Reference proteome</keyword>
<dbReference type="STRING" id="1658174.A0A1J9RJ39"/>
<organism evidence="2 3">
    <name type="scientific">Blastomyces percursus</name>
    <dbReference type="NCBI Taxonomy" id="1658174"/>
    <lineage>
        <taxon>Eukaryota</taxon>
        <taxon>Fungi</taxon>
        <taxon>Dikarya</taxon>
        <taxon>Ascomycota</taxon>
        <taxon>Pezizomycotina</taxon>
        <taxon>Eurotiomycetes</taxon>
        <taxon>Eurotiomycetidae</taxon>
        <taxon>Onygenales</taxon>
        <taxon>Ajellomycetaceae</taxon>
        <taxon>Blastomyces</taxon>
    </lineage>
</organism>
<evidence type="ECO:0000313" key="3">
    <source>
        <dbReference type="Proteomes" id="UP000242791"/>
    </source>
</evidence>
<protein>
    <recommendedName>
        <fullName evidence="4">Transcription factor domain-containing protein</fullName>
    </recommendedName>
</protein>
<dbReference type="Proteomes" id="UP000242791">
    <property type="component" value="Unassembled WGS sequence"/>
</dbReference>
<name>A0A1J9RJ39_9EURO</name>
<accession>A0A1J9RJ39</accession>
<reference evidence="2 3" key="1">
    <citation type="submission" date="2015-08" db="EMBL/GenBank/DDBJ databases">
        <title>Emmonsia species relationships and genome sequence.</title>
        <authorList>
            <person name="Cuomo C.A."/>
            <person name="Schwartz I.S."/>
            <person name="Kenyon C."/>
            <person name="De Hoog G.S."/>
            <person name="Govender N.P."/>
            <person name="Botha A."/>
            <person name="Moreno L."/>
            <person name="De Vries M."/>
            <person name="Munoz J.F."/>
            <person name="Stielow J.B."/>
        </authorList>
    </citation>
    <scope>NUCLEOTIDE SEQUENCE [LARGE SCALE GENOMIC DNA]</scope>
    <source>
        <strain evidence="2 3">EI222</strain>
    </source>
</reference>
<sequence>MCRSNFETALNTFDLFLQPPYENTQALALAAFHATEDSKPSLCWTFVSAAACISTLQDYDIALDFPSPPEDPKFGPWYSMYEIFEKLYSAKALSERAEVRAERTYNLAMEVEKWRVGYVPSGSDLPAYHAIFFRYASSMADLTYHHLRTIIFRAKPPPPPAHESQHQHQHQHQNHNQNQNPPKGSTYLNPACVNSARSALRLHQQFTFDFQKDSEYLCRGYIVWSLLHSLTLHALPSAVHAHDRHSGSGRPEAAGGSFPLAGVRTPYFQGGG</sequence>
<proteinExistence type="predicted"/>
<feature type="region of interest" description="Disordered" evidence="1">
    <location>
        <begin position="155"/>
        <end position="189"/>
    </location>
</feature>
<evidence type="ECO:0008006" key="4">
    <source>
        <dbReference type="Google" id="ProtNLM"/>
    </source>
</evidence>
<dbReference type="EMBL" id="LGTZ01000043">
    <property type="protein sequence ID" value="OJD27996.1"/>
    <property type="molecule type" value="Genomic_DNA"/>
</dbReference>